<comment type="caution">
    <text evidence="4">The sequence shown here is derived from an EMBL/GenBank/DDBJ whole genome shotgun (WGS) entry which is preliminary data.</text>
</comment>
<dbReference type="Pfam" id="PF18998">
    <property type="entry name" value="Flg_new_2"/>
    <property type="match status" value="1"/>
</dbReference>
<dbReference type="InterPro" id="IPR026453">
    <property type="entry name" value="PGF_pre_PGF"/>
</dbReference>
<accession>A0ABT4IMN3</accession>
<sequence length="864" mass="86687">MMSRSCSPTRAADAGLRRVMFTAAGILLLVLLCAAPAAASAADAVVFGGGTFETAEKLADALGSGNATADGGTLTLLTDLNLTGTINITGKMTILGADHTIWRGGKDFHLINVTGSDGNLTLGSDETSKLTVDGQGTPFTGKKGPIVVTSGGNLTMKSGVNLTNSILTELGAVNDGGGVTVRSGGTFTMYGGEISNNRVQYGTGGVHVASGGTFTMYGGEISNNTITDTDGGGVYVYGGTFTMSGGTISDNTAGNYAGGVAVRSGGTFTLSGGTISDNTAISGGGVYVYGGTFMMSGGTISDNTAGNYAGGVYVMGGTFTMSGGTISDNAAVNNGGGVYMSGGTLTLSGGTISDNTATKNGGGVYVGGGTFIMNGSAAVTADNDVYLVSGKKITVNGAMSGGGAQNITHAVTTAGTIVVSVDYSGGTAKSVKQYFKLNSLLASEQRIGLTAEGNDLKIGALVPEVDDPTVFVTPYTSTVANVSFNLTTASGATKVYVNLTPVSGGTPIATQYTGTISPGMGVVNHQVPGLTAGTAYTLNITPWNDTTEGTLFTTTYTAPSPVYTVTVQNDGHGTGSASPAGGVAGTAITLTSSPASGYQFKAWQVVQGSVSVSGNTFPMPAENVILKALFEPQTTPTPAPTQPRPPSSGDGGGFSSTDSGSVSATGQVSFGTTTGVTRISFAPGTSGTVTIDTKPTGVTPPPDSYIVIDITGPAFEGYAQIEFSVPVALLTDRGLTVYDVSLRHFIGGKWVTLRTHYLGEERGAANYIAATQTFSPFAIVYEKGGAEIIESATPEPTGSTTARPTVQETSGDLRPASGVQNTPAATTAAPDGGTPVPTLTQAPAPVFGALAGLLAAGVLFRRRE</sequence>
<proteinExistence type="predicted"/>
<evidence type="ECO:0000313" key="4">
    <source>
        <dbReference type="EMBL" id="MCZ0863015.1"/>
    </source>
</evidence>
<keyword evidence="5" id="KW-1185">Reference proteome</keyword>
<dbReference type="InterPro" id="IPR006626">
    <property type="entry name" value="PbH1"/>
</dbReference>
<feature type="compositionally biased region" description="Polar residues" evidence="1">
    <location>
        <begin position="794"/>
        <end position="810"/>
    </location>
</feature>
<evidence type="ECO:0000259" key="3">
    <source>
        <dbReference type="Pfam" id="PF18998"/>
    </source>
</evidence>
<dbReference type="Proteomes" id="UP001141336">
    <property type="component" value="Unassembled WGS sequence"/>
</dbReference>
<evidence type="ECO:0000313" key="5">
    <source>
        <dbReference type="Proteomes" id="UP001141336"/>
    </source>
</evidence>
<dbReference type="SMART" id="SM00710">
    <property type="entry name" value="PbH1"/>
    <property type="match status" value="7"/>
</dbReference>
<keyword evidence="2" id="KW-1133">Transmembrane helix</keyword>
<keyword evidence="2" id="KW-0472">Membrane</keyword>
<feature type="compositionally biased region" description="Low complexity" evidence="1">
    <location>
        <begin position="822"/>
        <end position="835"/>
    </location>
</feature>
<feature type="compositionally biased region" description="Pro residues" evidence="1">
    <location>
        <begin position="635"/>
        <end position="646"/>
    </location>
</feature>
<reference evidence="4" key="1">
    <citation type="submission" date="2022-12" db="EMBL/GenBank/DDBJ databases">
        <title>Isolation and characterisation of novel Methanocorpusculum spp. from native Australian herbivores indicates the genus is ancestrally host-associated.</title>
        <authorList>
            <person name="Volmer J.G."/>
            <person name="Soo R.M."/>
            <person name="Evans P.N."/>
            <person name="Hoedt E.C."/>
            <person name="Astorga Alsina A.L."/>
            <person name="Woodcroft B.J."/>
            <person name="Tyson G.W."/>
            <person name="Hugenholtz P."/>
            <person name="Morrison M."/>
        </authorList>
    </citation>
    <scope>NUCLEOTIDE SEQUENCE</scope>
    <source>
        <strain evidence="4">CW153</strain>
    </source>
</reference>
<dbReference type="InterPro" id="IPR011050">
    <property type="entry name" value="Pectin_lyase_fold/virulence"/>
</dbReference>
<feature type="domain" description="Bacterial repeat" evidence="3">
    <location>
        <begin position="563"/>
        <end position="633"/>
    </location>
</feature>
<organism evidence="4 5">
    <name type="scientific">Methanocorpusculum vombati</name>
    <dbReference type="NCBI Taxonomy" id="3002864"/>
    <lineage>
        <taxon>Archaea</taxon>
        <taxon>Methanobacteriati</taxon>
        <taxon>Methanobacteriota</taxon>
        <taxon>Stenosarchaea group</taxon>
        <taxon>Methanomicrobia</taxon>
        <taxon>Methanomicrobiales</taxon>
        <taxon>Methanocorpusculaceae</taxon>
        <taxon>Methanocorpusculum</taxon>
    </lineage>
</organism>
<feature type="transmembrane region" description="Helical" evidence="2">
    <location>
        <begin position="842"/>
        <end position="860"/>
    </location>
</feature>
<feature type="region of interest" description="Disordered" evidence="1">
    <location>
        <begin position="633"/>
        <end position="667"/>
    </location>
</feature>
<evidence type="ECO:0000256" key="1">
    <source>
        <dbReference type="SAM" id="MobiDB-lite"/>
    </source>
</evidence>
<dbReference type="RefSeq" id="WP_268923275.1">
    <property type="nucleotide sequence ID" value="NZ_JAPTGC010000008.1"/>
</dbReference>
<protein>
    <submittedName>
        <fullName evidence="4">PGF-pre-PGF domain-containing protein</fullName>
    </submittedName>
</protein>
<dbReference type="InterPro" id="IPR012332">
    <property type="entry name" value="Autotransporter_pectin_lyase_C"/>
</dbReference>
<name>A0ABT4IMN3_9EURY</name>
<feature type="compositionally biased region" description="Low complexity" evidence="1">
    <location>
        <begin position="655"/>
        <end position="666"/>
    </location>
</feature>
<dbReference type="NCBIfam" id="TIGR04213">
    <property type="entry name" value="PGF_pre_PGF"/>
    <property type="match status" value="1"/>
</dbReference>
<gene>
    <name evidence="4" type="ORF">O0S09_07110</name>
</gene>
<evidence type="ECO:0000256" key="2">
    <source>
        <dbReference type="SAM" id="Phobius"/>
    </source>
</evidence>
<feature type="region of interest" description="Disordered" evidence="1">
    <location>
        <begin position="791"/>
        <end position="835"/>
    </location>
</feature>
<dbReference type="SUPFAM" id="SSF51126">
    <property type="entry name" value="Pectin lyase-like"/>
    <property type="match status" value="1"/>
</dbReference>
<dbReference type="InterPro" id="IPR044060">
    <property type="entry name" value="Bacterial_rp_domain"/>
</dbReference>
<dbReference type="EMBL" id="JAPTGC010000008">
    <property type="protein sequence ID" value="MCZ0863015.1"/>
    <property type="molecule type" value="Genomic_DNA"/>
</dbReference>
<dbReference type="Gene3D" id="2.160.20.20">
    <property type="match status" value="1"/>
</dbReference>
<keyword evidence="2" id="KW-0812">Transmembrane</keyword>